<feature type="domain" description="Ku70/Ku80 N-terminal alpha/beta" evidence="14">
    <location>
        <begin position="33"/>
        <end position="220"/>
    </location>
</feature>
<proteinExistence type="predicted"/>
<keyword evidence="5" id="KW-0378">Hydrolase</keyword>
<keyword evidence="7" id="KW-0067">ATP-binding</keyword>
<feature type="compositionally biased region" description="Acidic residues" evidence="13">
    <location>
        <begin position="11"/>
        <end position="20"/>
    </location>
</feature>
<dbReference type="GO" id="GO:0043564">
    <property type="term" value="C:Ku70:Ku80 complex"/>
    <property type="evidence" value="ECO:0007669"/>
    <property type="project" value="InterPro"/>
</dbReference>
<dbReference type="InterPro" id="IPR036465">
    <property type="entry name" value="vWFA_dom_sf"/>
</dbReference>
<evidence type="ECO:0000256" key="13">
    <source>
        <dbReference type="SAM" id="MobiDB-lite"/>
    </source>
</evidence>
<evidence type="ECO:0000256" key="7">
    <source>
        <dbReference type="ARBA" id="ARBA00022840"/>
    </source>
</evidence>
<dbReference type="GO" id="GO:0042162">
    <property type="term" value="F:telomeric DNA binding"/>
    <property type="evidence" value="ECO:0007669"/>
    <property type="project" value="InterPro"/>
</dbReference>
<gene>
    <name evidence="15" type="ORF">fugu_001167</name>
</gene>
<evidence type="ECO:0000256" key="4">
    <source>
        <dbReference type="ARBA" id="ARBA00022763"/>
    </source>
</evidence>
<keyword evidence="11" id="KW-0539">Nucleus</keyword>
<keyword evidence="16" id="KW-1185">Reference proteome</keyword>
<dbReference type="SUPFAM" id="SSF53300">
    <property type="entry name" value="vWA-like"/>
    <property type="match status" value="1"/>
</dbReference>
<dbReference type="GO" id="GO:0016787">
    <property type="term" value="F:hydrolase activity"/>
    <property type="evidence" value="ECO:0007669"/>
    <property type="project" value="UniProtKB-KW"/>
</dbReference>
<feature type="region of interest" description="Disordered" evidence="13">
    <location>
        <begin position="1"/>
        <end position="25"/>
    </location>
</feature>
<reference evidence="15 16" key="1">
    <citation type="submission" date="2019-04" db="EMBL/GenBank/DDBJ databases">
        <title>The sequence and de novo assembly of Takifugu bimaculatus genome using PacBio and Hi-C technologies.</title>
        <authorList>
            <person name="Xu P."/>
            <person name="Liu B."/>
            <person name="Zhou Z."/>
        </authorList>
    </citation>
    <scope>NUCLEOTIDE SEQUENCE [LARGE SCALE GENOMIC DNA]</scope>
    <source>
        <strain evidence="15">TB-2018</strain>
        <tissue evidence="15">Muscle</tissue>
    </source>
</reference>
<organism evidence="15 16">
    <name type="scientific">Takifugu bimaculatus</name>
    <dbReference type="NCBI Taxonomy" id="433685"/>
    <lineage>
        <taxon>Eukaryota</taxon>
        <taxon>Metazoa</taxon>
        <taxon>Chordata</taxon>
        <taxon>Craniata</taxon>
        <taxon>Vertebrata</taxon>
        <taxon>Euteleostomi</taxon>
        <taxon>Actinopterygii</taxon>
        <taxon>Neopterygii</taxon>
        <taxon>Teleostei</taxon>
        <taxon>Neoteleostei</taxon>
        <taxon>Acanthomorphata</taxon>
        <taxon>Eupercaria</taxon>
        <taxon>Tetraodontiformes</taxon>
        <taxon>Tetradontoidea</taxon>
        <taxon>Tetraodontidae</taxon>
        <taxon>Takifugu</taxon>
    </lineage>
</organism>
<keyword evidence="8" id="KW-0238">DNA-binding</keyword>
<evidence type="ECO:0000256" key="5">
    <source>
        <dbReference type="ARBA" id="ARBA00022801"/>
    </source>
</evidence>
<dbReference type="Proteomes" id="UP000516260">
    <property type="component" value="Chromosome 1"/>
</dbReference>
<name>A0A4Z2CIV8_9TELE</name>
<dbReference type="GO" id="GO:0006310">
    <property type="term" value="P:DNA recombination"/>
    <property type="evidence" value="ECO:0007669"/>
    <property type="project" value="UniProtKB-KW"/>
</dbReference>
<dbReference type="EC" id="3.6.4.12" evidence="2"/>
<dbReference type="GO" id="GO:0005524">
    <property type="term" value="F:ATP binding"/>
    <property type="evidence" value="ECO:0007669"/>
    <property type="project" value="UniProtKB-KW"/>
</dbReference>
<evidence type="ECO:0000256" key="12">
    <source>
        <dbReference type="ARBA" id="ARBA00047995"/>
    </source>
</evidence>
<evidence type="ECO:0000256" key="1">
    <source>
        <dbReference type="ARBA" id="ARBA00004123"/>
    </source>
</evidence>
<keyword evidence="4" id="KW-0227">DNA damage</keyword>
<dbReference type="GO" id="GO:0003678">
    <property type="term" value="F:DNA helicase activity"/>
    <property type="evidence" value="ECO:0007669"/>
    <property type="project" value="UniProtKB-EC"/>
</dbReference>
<evidence type="ECO:0000313" key="16">
    <source>
        <dbReference type="Proteomes" id="UP000516260"/>
    </source>
</evidence>
<evidence type="ECO:0000256" key="8">
    <source>
        <dbReference type="ARBA" id="ARBA00023125"/>
    </source>
</evidence>
<keyword evidence="10" id="KW-0234">DNA repair</keyword>
<evidence type="ECO:0000256" key="9">
    <source>
        <dbReference type="ARBA" id="ARBA00023172"/>
    </source>
</evidence>
<dbReference type="InterPro" id="IPR005161">
    <property type="entry name" value="Ku_N"/>
</dbReference>
<accession>A0A4Z2CIV8</accession>
<comment type="subcellular location">
    <subcellularLocation>
        <location evidence="1">Nucleus</location>
    </subcellularLocation>
</comment>
<dbReference type="GO" id="GO:0003690">
    <property type="term" value="F:double-stranded DNA binding"/>
    <property type="evidence" value="ECO:0007669"/>
    <property type="project" value="TreeGrafter"/>
</dbReference>
<evidence type="ECO:0000256" key="2">
    <source>
        <dbReference type="ARBA" id="ARBA00012551"/>
    </source>
</evidence>
<evidence type="ECO:0000256" key="10">
    <source>
        <dbReference type="ARBA" id="ARBA00023204"/>
    </source>
</evidence>
<dbReference type="PANTHER" id="PTHR12604:SF2">
    <property type="entry name" value="X-RAY REPAIR CROSS-COMPLEMENTING PROTEIN 6"/>
    <property type="match status" value="1"/>
</dbReference>
<evidence type="ECO:0000256" key="3">
    <source>
        <dbReference type="ARBA" id="ARBA00022741"/>
    </source>
</evidence>
<evidence type="ECO:0000313" key="15">
    <source>
        <dbReference type="EMBL" id="TNN04138.1"/>
    </source>
</evidence>
<dbReference type="InterPro" id="IPR006165">
    <property type="entry name" value="Ku70"/>
</dbReference>
<dbReference type="NCBIfam" id="TIGR00578">
    <property type="entry name" value="ku70"/>
    <property type="match status" value="1"/>
</dbReference>
<dbReference type="GO" id="GO:0003684">
    <property type="term" value="F:damaged DNA binding"/>
    <property type="evidence" value="ECO:0007669"/>
    <property type="project" value="InterPro"/>
</dbReference>
<evidence type="ECO:0000256" key="6">
    <source>
        <dbReference type="ARBA" id="ARBA00022806"/>
    </source>
</evidence>
<dbReference type="AlphaFoldDB" id="A0A4Z2CIV8"/>
<dbReference type="PANTHER" id="PTHR12604">
    <property type="entry name" value="KU AUTOANTIGEN DNA HELICASE"/>
    <property type="match status" value="1"/>
</dbReference>
<dbReference type="GO" id="GO:0000723">
    <property type="term" value="P:telomere maintenance"/>
    <property type="evidence" value="ECO:0007669"/>
    <property type="project" value="InterPro"/>
</dbReference>
<keyword evidence="9" id="KW-0233">DNA recombination</keyword>
<protein>
    <recommendedName>
        <fullName evidence="2">DNA helicase</fullName>
        <ecNumber evidence="2">3.6.4.12</ecNumber>
    </recommendedName>
</protein>
<dbReference type="EMBL" id="SWLE01000001">
    <property type="protein sequence ID" value="TNN04138.1"/>
    <property type="molecule type" value="Genomic_DNA"/>
</dbReference>
<evidence type="ECO:0000256" key="11">
    <source>
        <dbReference type="ARBA" id="ARBA00023242"/>
    </source>
</evidence>
<dbReference type="CDD" id="cd01458">
    <property type="entry name" value="vWA_ku"/>
    <property type="match status" value="1"/>
</dbReference>
<dbReference type="Gene3D" id="3.40.50.410">
    <property type="entry name" value="von Willebrand factor, type A domain"/>
    <property type="match status" value="1"/>
</dbReference>
<sequence length="223" mass="25179">MAQWNAYYHNDEEEEEQEDGEQSRDYKVTGRDSLVFLVDASKEMFVKGEDGQPSNFDLSMQVVRSVYTSKIISSHRDLVALVFYGTEQSKNPSNSFKHVYVYHNLDEPGAKRVQEVDALQGEKGARLMEKTMGSGETSLGDALWCCANLYSDIKLRLSFKRLMIFTCRDEPHGGDTAKDRQARTKASDLKETGVFIDLMHLMKPGGFDVSTFFCDIISPDSEG</sequence>
<evidence type="ECO:0000259" key="14">
    <source>
        <dbReference type="Pfam" id="PF03731"/>
    </source>
</evidence>
<dbReference type="Pfam" id="PF03731">
    <property type="entry name" value="Ku_N"/>
    <property type="match status" value="1"/>
</dbReference>
<keyword evidence="6" id="KW-0347">Helicase</keyword>
<keyword evidence="3" id="KW-0547">Nucleotide-binding</keyword>
<dbReference type="GO" id="GO:0006303">
    <property type="term" value="P:double-strand break repair via nonhomologous end joining"/>
    <property type="evidence" value="ECO:0007669"/>
    <property type="project" value="InterPro"/>
</dbReference>
<comment type="caution">
    <text evidence="15">The sequence shown here is derived from an EMBL/GenBank/DDBJ whole genome shotgun (WGS) entry which is preliminary data.</text>
</comment>
<comment type="catalytic activity">
    <reaction evidence="12">
        <text>ATP + H2O = ADP + phosphate + H(+)</text>
        <dbReference type="Rhea" id="RHEA:13065"/>
        <dbReference type="ChEBI" id="CHEBI:15377"/>
        <dbReference type="ChEBI" id="CHEBI:15378"/>
        <dbReference type="ChEBI" id="CHEBI:30616"/>
        <dbReference type="ChEBI" id="CHEBI:43474"/>
        <dbReference type="ChEBI" id="CHEBI:456216"/>
        <dbReference type="EC" id="3.6.4.12"/>
    </reaction>
</comment>
<dbReference type="FunFam" id="3.40.50.410:FF:000080">
    <property type="entry name" value="X-ray repair-complementing defective repair in Chinese hamster cells 6"/>
    <property type="match status" value="1"/>
</dbReference>